<organism evidence="2 3">
    <name type="scientific">Athelia psychrophila</name>
    <dbReference type="NCBI Taxonomy" id="1759441"/>
    <lineage>
        <taxon>Eukaryota</taxon>
        <taxon>Fungi</taxon>
        <taxon>Dikarya</taxon>
        <taxon>Basidiomycota</taxon>
        <taxon>Agaricomycotina</taxon>
        <taxon>Agaricomycetes</taxon>
        <taxon>Agaricomycetidae</taxon>
        <taxon>Atheliales</taxon>
        <taxon>Atheliaceae</taxon>
        <taxon>Athelia</taxon>
    </lineage>
</organism>
<dbReference type="AlphaFoldDB" id="A0A166JG95"/>
<gene>
    <name evidence="2" type="ORF">FIBSPDRAFT_861269</name>
</gene>
<keyword evidence="3" id="KW-1185">Reference proteome</keyword>
<proteinExistence type="predicted"/>
<reference evidence="2 3" key="1">
    <citation type="journal article" date="2016" name="Mol. Biol. Evol.">
        <title>Comparative Genomics of Early-Diverging Mushroom-Forming Fungi Provides Insights into the Origins of Lignocellulose Decay Capabilities.</title>
        <authorList>
            <person name="Nagy L.G."/>
            <person name="Riley R."/>
            <person name="Tritt A."/>
            <person name="Adam C."/>
            <person name="Daum C."/>
            <person name="Floudas D."/>
            <person name="Sun H."/>
            <person name="Yadav J.S."/>
            <person name="Pangilinan J."/>
            <person name="Larsson K.H."/>
            <person name="Matsuura K."/>
            <person name="Barry K."/>
            <person name="Labutti K."/>
            <person name="Kuo R."/>
            <person name="Ohm R.A."/>
            <person name="Bhattacharya S.S."/>
            <person name="Shirouzu T."/>
            <person name="Yoshinaga Y."/>
            <person name="Martin F.M."/>
            <person name="Grigoriev I.V."/>
            <person name="Hibbett D.S."/>
        </authorList>
    </citation>
    <scope>NUCLEOTIDE SEQUENCE [LARGE SCALE GENOMIC DNA]</scope>
    <source>
        <strain evidence="2 3">CBS 109695</strain>
    </source>
</reference>
<evidence type="ECO:0000313" key="3">
    <source>
        <dbReference type="Proteomes" id="UP000076532"/>
    </source>
</evidence>
<feature type="region of interest" description="Disordered" evidence="1">
    <location>
        <begin position="113"/>
        <end position="151"/>
    </location>
</feature>
<accession>A0A166JG95</accession>
<dbReference type="EMBL" id="KV417552">
    <property type="protein sequence ID" value="KZP20827.1"/>
    <property type="molecule type" value="Genomic_DNA"/>
</dbReference>
<dbReference type="OrthoDB" id="2675274at2759"/>
<feature type="region of interest" description="Disordered" evidence="1">
    <location>
        <begin position="1"/>
        <end position="35"/>
    </location>
</feature>
<feature type="compositionally biased region" description="Low complexity" evidence="1">
    <location>
        <begin position="1"/>
        <end position="24"/>
    </location>
</feature>
<name>A0A166JG95_9AGAM</name>
<protein>
    <submittedName>
        <fullName evidence="2">Uncharacterized protein</fullName>
    </submittedName>
</protein>
<feature type="compositionally biased region" description="Basic and acidic residues" evidence="1">
    <location>
        <begin position="113"/>
        <end position="137"/>
    </location>
</feature>
<evidence type="ECO:0000256" key="1">
    <source>
        <dbReference type="SAM" id="MobiDB-lite"/>
    </source>
</evidence>
<sequence>MPRSRPVSSFSSISSSGLSGVSRSRSLRETLRQKPAACIPVPPSLAHSPHLTSPHSVFRRAISNPILPTQEDEEWLRDTIPLSVSDGDGVKVTFNASRSVLSGMVVVVRRTADEDRDAGRGRSKEKENANRRRKEAESMSSPPLVRKRLPRNAVPVKTNWLQRTTSIAQAAIPYPRSNSDSAWSLHS</sequence>
<evidence type="ECO:0000313" key="2">
    <source>
        <dbReference type="EMBL" id="KZP20827.1"/>
    </source>
</evidence>
<dbReference type="Proteomes" id="UP000076532">
    <property type="component" value="Unassembled WGS sequence"/>
</dbReference>